<dbReference type="Gene3D" id="3.40.50.300">
    <property type="entry name" value="P-loop containing nucleotide triphosphate hydrolases"/>
    <property type="match status" value="3"/>
</dbReference>
<dbReference type="PANTHER" id="PTHR11070">
    <property type="entry name" value="UVRD / RECB / PCRA DNA HELICASE FAMILY MEMBER"/>
    <property type="match status" value="1"/>
</dbReference>
<dbReference type="InterPro" id="IPR014016">
    <property type="entry name" value="UvrD-like_ATP-bd"/>
</dbReference>
<gene>
    <name evidence="8" type="ORF">ACFQ11_08770</name>
</gene>
<dbReference type="SUPFAM" id="SSF52540">
    <property type="entry name" value="P-loop containing nucleoside triphosphate hydrolases"/>
    <property type="match status" value="1"/>
</dbReference>
<comment type="caution">
    <text evidence="8">The sequence shown here is derived from an EMBL/GenBank/DDBJ whole genome shotgun (WGS) entry which is preliminary data.</text>
</comment>
<keyword evidence="2 5" id="KW-0378">Hydrolase</keyword>
<proteinExistence type="predicted"/>
<keyword evidence="3 5" id="KW-0347">Helicase</keyword>
<evidence type="ECO:0000313" key="9">
    <source>
        <dbReference type="Proteomes" id="UP001596972"/>
    </source>
</evidence>
<evidence type="ECO:0000256" key="1">
    <source>
        <dbReference type="ARBA" id="ARBA00022741"/>
    </source>
</evidence>
<evidence type="ECO:0000256" key="5">
    <source>
        <dbReference type="PROSITE-ProRule" id="PRU00560"/>
    </source>
</evidence>
<evidence type="ECO:0000313" key="8">
    <source>
        <dbReference type="EMBL" id="MFD0900479.1"/>
    </source>
</evidence>
<sequence length="712" mass="76577">MTHDPAADSADPEVLAERAYLRTCREALRAMREDVLTTETTQGDAFVDKYNNAIIREARAERAEQLLDLPDVPLFFGRLDYPPGELEEYGLEGVRPGRDGRGEGERGDGGARDTLMYIGRRGVRDAGGTPLVVDWRAPMGTAFYQAGPKNPMRVRKRRRYGFDRNGELTAYEDEIIQGARDAGAPGASALLTAELERPRSGPMRDIVTTIQPEQDDIVRAPLDRTVCVQGAPGTGKTAVGLHRLAYLLYTDRERLKRGGTVIIGPNRSFLAYIRNVLPALGEVGVTQTTVEELLDPGGTGARREDDPTAARIKGDARMAEVIRRDLWSGVRPPAEDLVAEVGGRRWRLDRDDLAEILRECRESDVSYGAGRELLTQRIVTAVIRLMERSGKISDGRTRGTVRRCPAVKAAVAAMWPKADAAKLVLGLLTDPARLARAAGGLLDPAEQEAVLLPGRPRSVKSARWSLADLALINEAADLLERQSGLAHVVIDEAQDLSPMQCRAIARRAAGSCTVLGDLAQATGPAAPGDWATLLAHLGKPDGEIVELDRGYRVPAQIIDYAARLLPRIAPGLRTPASVRQSVDALQVTETAPAQLVASTVAACEKALVREGSVGLVAADADVPGLHAALADAGLPSAVLGGDEDAMEAERLVCVPASLVKGLEFETVVVAEPARIVRAEPRGLHRLYVVLTRAVSAMHIVHAEPLPEPLGEG</sequence>
<dbReference type="Proteomes" id="UP001596972">
    <property type="component" value="Unassembled WGS sequence"/>
</dbReference>
<feature type="region of interest" description="Disordered" evidence="6">
    <location>
        <begin position="91"/>
        <end position="112"/>
    </location>
</feature>
<accession>A0ABW3EPI8</accession>
<evidence type="ECO:0000256" key="3">
    <source>
        <dbReference type="ARBA" id="ARBA00022806"/>
    </source>
</evidence>
<dbReference type="InterPro" id="IPR000212">
    <property type="entry name" value="DNA_helicase_UvrD/REP"/>
</dbReference>
<organism evidence="8 9">
    <name type="scientific">Actinomadura sediminis</name>
    <dbReference type="NCBI Taxonomy" id="1038904"/>
    <lineage>
        <taxon>Bacteria</taxon>
        <taxon>Bacillati</taxon>
        <taxon>Actinomycetota</taxon>
        <taxon>Actinomycetes</taxon>
        <taxon>Streptosporangiales</taxon>
        <taxon>Thermomonosporaceae</taxon>
        <taxon>Actinomadura</taxon>
    </lineage>
</organism>
<dbReference type="PANTHER" id="PTHR11070:SF45">
    <property type="entry name" value="DNA 3'-5' HELICASE"/>
    <property type="match status" value="1"/>
</dbReference>
<keyword evidence="9" id="KW-1185">Reference proteome</keyword>
<evidence type="ECO:0000256" key="2">
    <source>
        <dbReference type="ARBA" id="ARBA00022801"/>
    </source>
</evidence>
<protein>
    <submittedName>
        <fullName evidence="8">HelD family protein</fullName>
    </submittedName>
</protein>
<reference evidence="9" key="1">
    <citation type="journal article" date="2019" name="Int. J. Syst. Evol. Microbiol.">
        <title>The Global Catalogue of Microorganisms (GCM) 10K type strain sequencing project: providing services to taxonomists for standard genome sequencing and annotation.</title>
        <authorList>
            <consortium name="The Broad Institute Genomics Platform"/>
            <consortium name="The Broad Institute Genome Sequencing Center for Infectious Disease"/>
            <person name="Wu L."/>
            <person name="Ma J."/>
        </authorList>
    </citation>
    <scope>NUCLEOTIDE SEQUENCE [LARGE SCALE GENOMIC DNA]</scope>
    <source>
        <strain evidence="9">JCM 31202</strain>
    </source>
</reference>
<dbReference type="PROSITE" id="PS51198">
    <property type="entry name" value="UVRD_HELICASE_ATP_BIND"/>
    <property type="match status" value="1"/>
</dbReference>
<name>A0ABW3EPI8_9ACTN</name>
<dbReference type="InterPro" id="IPR027417">
    <property type="entry name" value="P-loop_NTPase"/>
</dbReference>
<dbReference type="RefSeq" id="WP_378297482.1">
    <property type="nucleotide sequence ID" value="NZ_JBHTJA010000011.1"/>
</dbReference>
<feature type="domain" description="UvrD-like helicase ATP-binding" evidence="7">
    <location>
        <begin position="209"/>
        <end position="554"/>
    </location>
</feature>
<keyword evidence="1 5" id="KW-0547">Nucleotide-binding</keyword>
<keyword evidence="4 5" id="KW-0067">ATP-binding</keyword>
<feature type="binding site" evidence="5">
    <location>
        <begin position="230"/>
        <end position="237"/>
    </location>
    <ligand>
        <name>ATP</name>
        <dbReference type="ChEBI" id="CHEBI:30616"/>
    </ligand>
</feature>
<evidence type="ECO:0000259" key="7">
    <source>
        <dbReference type="PROSITE" id="PS51198"/>
    </source>
</evidence>
<evidence type="ECO:0000256" key="6">
    <source>
        <dbReference type="SAM" id="MobiDB-lite"/>
    </source>
</evidence>
<dbReference type="EMBL" id="JBHTJA010000011">
    <property type="protein sequence ID" value="MFD0900479.1"/>
    <property type="molecule type" value="Genomic_DNA"/>
</dbReference>
<evidence type="ECO:0000256" key="4">
    <source>
        <dbReference type="ARBA" id="ARBA00022840"/>
    </source>
</evidence>
<feature type="compositionally biased region" description="Basic and acidic residues" evidence="6">
    <location>
        <begin position="95"/>
        <end position="111"/>
    </location>
</feature>